<comment type="caution">
    <text evidence="9">The sequence shown here is derived from an EMBL/GenBank/DDBJ whole genome shotgun (WGS) entry which is preliminary data.</text>
</comment>
<dbReference type="GO" id="GO:0020037">
    <property type="term" value="F:heme binding"/>
    <property type="evidence" value="ECO:0007669"/>
    <property type="project" value="InterPro"/>
</dbReference>
<keyword evidence="4 8" id="KW-0479">Metal-binding</keyword>
<dbReference type="GO" id="GO:0043386">
    <property type="term" value="P:mycotoxin biosynthetic process"/>
    <property type="evidence" value="ECO:0007669"/>
    <property type="project" value="UniProtKB-ARBA"/>
</dbReference>
<dbReference type="CDD" id="cd11058">
    <property type="entry name" value="CYP60B-like"/>
    <property type="match status" value="1"/>
</dbReference>
<proteinExistence type="inferred from homology"/>
<dbReference type="InterPro" id="IPR001128">
    <property type="entry name" value="Cyt_P450"/>
</dbReference>
<dbReference type="SUPFAM" id="SSF48264">
    <property type="entry name" value="Cytochrome P450"/>
    <property type="match status" value="1"/>
</dbReference>
<dbReference type="Gene3D" id="1.10.630.10">
    <property type="entry name" value="Cytochrome P450"/>
    <property type="match status" value="1"/>
</dbReference>
<keyword evidence="5" id="KW-0560">Oxidoreductase</keyword>
<dbReference type="PRINTS" id="PR00385">
    <property type="entry name" value="P450"/>
</dbReference>
<reference evidence="9" key="2">
    <citation type="submission" date="2023-01" db="EMBL/GenBank/DDBJ databases">
        <authorList>
            <person name="Petersen C."/>
        </authorList>
    </citation>
    <scope>NUCLEOTIDE SEQUENCE</scope>
    <source>
        <strain evidence="9">IBT 17514</strain>
    </source>
</reference>
<dbReference type="AlphaFoldDB" id="A0AAD6HXD6"/>
<evidence type="ECO:0000256" key="8">
    <source>
        <dbReference type="PIRSR" id="PIRSR602401-1"/>
    </source>
</evidence>
<evidence type="ECO:0000256" key="3">
    <source>
        <dbReference type="ARBA" id="ARBA00022617"/>
    </source>
</evidence>
<evidence type="ECO:0000256" key="6">
    <source>
        <dbReference type="ARBA" id="ARBA00023004"/>
    </source>
</evidence>
<dbReference type="PANTHER" id="PTHR24305">
    <property type="entry name" value="CYTOCHROME P450"/>
    <property type="match status" value="1"/>
</dbReference>
<dbReference type="InterPro" id="IPR050121">
    <property type="entry name" value="Cytochrome_P450_monoxygenase"/>
</dbReference>
<comment type="similarity">
    <text evidence="2">Belongs to the cytochrome P450 family.</text>
</comment>
<evidence type="ECO:0000256" key="7">
    <source>
        <dbReference type="ARBA" id="ARBA00023033"/>
    </source>
</evidence>
<dbReference type="GO" id="GO:0016705">
    <property type="term" value="F:oxidoreductase activity, acting on paired donors, with incorporation or reduction of molecular oxygen"/>
    <property type="evidence" value="ECO:0007669"/>
    <property type="project" value="InterPro"/>
</dbReference>
<keyword evidence="10" id="KW-1185">Reference proteome</keyword>
<evidence type="ECO:0000256" key="1">
    <source>
        <dbReference type="ARBA" id="ARBA00001971"/>
    </source>
</evidence>
<keyword evidence="7" id="KW-0503">Monooxygenase</keyword>
<keyword evidence="3 8" id="KW-0349">Heme</keyword>
<evidence type="ECO:0000256" key="5">
    <source>
        <dbReference type="ARBA" id="ARBA00023002"/>
    </source>
</evidence>
<dbReference type="PANTHER" id="PTHR24305:SF210">
    <property type="entry name" value="CYTOCHROME P450 MONOOXYGENASE ASQL-RELATED"/>
    <property type="match status" value="1"/>
</dbReference>
<dbReference type="Pfam" id="PF00067">
    <property type="entry name" value="p450"/>
    <property type="match status" value="1"/>
</dbReference>
<dbReference type="Proteomes" id="UP001215712">
    <property type="component" value="Unassembled WGS sequence"/>
</dbReference>
<dbReference type="InterPro" id="IPR036396">
    <property type="entry name" value="Cyt_P450_sf"/>
</dbReference>
<feature type="binding site" description="axial binding residue" evidence="8">
    <location>
        <position position="480"/>
    </location>
    <ligand>
        <name>heme</name>
        <dbReference type="ChEBI" id="CHEBI:30413"/>
    </ligand>
    <ligandPart>
        <name>Fe</name>
        <dbReference type="ChEBI" id="CHEBI:18248"/>
    </ligandPart>
</feature>
<reference evidence="9" key="1">
    <citation type="journal article" date="2023" name="IMA Fungus">
        <title>Comparative genomic study of the Penicillium genus elucidates a diverse pangenome and 15 lateral gene transfer events.</title>
        <authorList>
            <person name="Petersen C."/>
            <person name="Sorensen T."/>
            <person name="Nielsen M.R."/>
            <person name="Sondergaard T.E."/>
            <person name="Sorensen J.L."/>
            <person name="Fitzpatrick D.A."/>
            <person name="Frisvad J.C."/>
            <person name="Nielsen K.L."/>
        </authorList>
    </citation>
    <scope>NUCLEOTIDE SEQUENCE</scope>
    <source>
        <strain evidence="9">IBT 17514</strain>
    </source>
</reference>
<name>A0AAD6HXD6_9EURO</name>
<gene>
    <name evidence="9" type="ORF">N7493_000436</name>
</gene>
<evidence type="ECO:0000313" key="10">
    <source>
        <dbReference type="Proteomes" id="UP001215712"/>
    </source>
</evidence>
<evidence type="ECO:0000313" key="9">
    <source>
        <dbReference type="EMBL" id="KAJ5740564.1"/>
    </source>
</evidence>
<evidence type="ECO:0000256" key="4">
    <source>
        <dbReference type="ARBA" id="ARBA00022723"/>
    </source>
</evidence>
<keyword evidence="6 8" id="KW-0408">Iron</keyword>
<dbReference type="PRINTS" id="PR00463">
    <property type="entry name" value="EP450I"/>
</dbReference>
<evidence type="ECO:0000256" key="2">
    <source>
        <dbReference type="ARBA" id="ARBA00010617"/>
    </source>
</evidence>
<dbReference type="EMBL" id="JAQJAN010000001">
    <property type="protein sequence ID" value="KAJ5740564.1"/>
    <property type="molecule type" value="Genomic_DNA"/>
</dbReference>
<protein>
    <submittedName>
        <fullName evidence="9">Uncharacterized protein</fullName>
    </submittedName>
</protein>
<dbReference type="GO" id="GO:0004497">
    <property type="term" value="F:monooxygenase activity"/>
    <property type="evidence" value="ECO:0007669"/>
    <property type="project" value="UniProtKB-KW"/>
</dbReference>
<accession>A0AAD6HXD6</accession>
<dbReference type="GO" id="GO:0005506">
    <property type="term" value="F:iron ion binding"/>
    <property type="evidence" value="ECO:0007669"/>
    <property type="project" value="InterPro"/>
</dbReference>
<comment type="cofactor">
    <cofactor evidence="1 8">
        <name>heme</name>
        <dbReference type="ChEBI" id="CHEBI:30413"/>
    </cofactor>
</comment>
<sequence length="535" mass="61103">MWLLEFSTYQICLKAVEALEELAENVPFRGNVMVILFTLLTKGKFCAWTAFGLIYNAWISPLRSYPGPKLWAISNIPSFISILRGRSHLDMLKLHEKYGTVVRIGPDELSFNSPQAFQDIYGFRPGKPQLAKDPKLYASKANGVRDSIAGYLDNEAHTRQRRLLSHGFSDRSLREQEEVIVTFIDLLISRLRERTQNRPDNKAKEDLKSWFNFVTFDITGDLMFAETFDCLKDSKLHPWIELVFATLKGIAFLMVLNHFTLLRKLQEVCLPESLRKQMLKNFNLSAQKADRRLEKGTSRPDFMSAILKHGLSDEKERFIENQPLMSREEIHSNSVFITIAGSETSASLLSGCVYYLCKNANVMAILTEDIRSAFSEDRDITSTKCSRLSYLNAVIEESLRLYPPLVTSLPTIIPEGGHTVDGNLIPGGVAVSTHHHASYDASANFSLPEKFIPERWLGDTRFQDDKRDVVQPFCLGPRNCLGRNLAYLEIRVILSKLLFNFDLRICKESDGWIDQEVYIIWDKPALMIELQDRMA</sequence>
<dbReference type="InterPro" id="IPR002401">
    <property type="entry name" value="Cyt_P450_E_grp-I"/>
</dbReference>
<organism evidence="9 10">
    <name type="scientific">Penicillium malachiteum</name>
    <dbReference type="NCBI Taxonomy" id="1324776"/>
    <lineage>
        <taxon>Eukaryota</taxon>
        <taxon>Fungi</taxon>
        <taxon>Dikarya</taxon>
        <taxon>Ascomycota</taxon>
        <taxon>Pezizomycotina</taxon>
        <taxon>Eurotiomycetes</taxon>
        <taxon>Eurotiomycetidae</taxon>
        <taxon>Eurotiales</taxon>
        <taxon>Aspergillaceae</taxon>
        <taxon>Penicillium</taxon>
    </lineage>
</organism>